<dbReference type="Gene3D" id="1.25.40.10">
    <property type="entry name" value="Tetratricopeptide repeat domain"/>
    <property type="match status" value="1"/>
</dbReference>
<evidence type="ECO:0000256" key="5">
    <source>
        <dbReference type="SAM" id="SignalP"/>
    </source>
</evidence>
<dbReference type="SUPFAM" id="SSF75011">
    <property type="entry name" value="3-carboxy-cis,cis-mucoante lactonizing enzyme"/>
    <property type="match status" value="1"/>
</dbReference>
<dbReference type="RefSeq" id="WP_014678438.1">
    <property type="nucleotide sequence ID" value="NC_017770.1"/>
</dbReference>
<dbReference type="KEGG" id="scn:Solca_0052"/>
<dbReference type="GO" id="GO:0009279">
    <property type="term" value="C:cell outer membrane"/>
    <property type="evidence" value="ECO:0007669"/>
    <property type="project" value="UniProtKB-SubCell"/>
</dbReference>
<dbReference type="InterPro" id="IPR036737">
    <property type="entry name" value="OmpA-like_sf"/>
</dbReference>
<feature type="chain" id="PRO_5003613363" evidence="5">
    <location>
        <begin position="22"/>
        <end position="658"/>
    </location>
</feature>
<evidence type="ECO:0000256" key="3">
    <source>
        <dbReference type="ARBA" id="ARBA00023237"/>
    </source>
</evidence>
<dbReference type="CDD" id="cd07185">
    <property type="entry name" value="OmpA_C-like"/>
    <property type="match status" value="1"/>
</dbReference>
<dbReference type="OrthoDB" id="9809364at2"/>
<dbReference type="PRINTS" id="PR01021">
    <property type="entry name" value="OMPADOMAIN"/>
</dbReference>
<dbReference type="InterPro" id="IPR050330">
    <property type="entry name" value="Bact_OuterMem_StrucFunc"/>
</dbReference>
<keyword evidence="3" id="KW-0998">Cell outer membrane</keyword>
<dbReference type="InterPro" id="IPR011659">
    <property type="entry name" value="WD40"/>
</dbReference>
<dbReference type="AlphaFoldDB" id="H8KSR6"/>
<dbReference type="eggNOG" id="COG2885">
    <property type="taxonomic scope" value="Bacteria"/>
</dbReference>
<dbReference type="PANTHER" id="PTHR30329">
    <property type="entry name" value="STATOR ELEMENT OF FLAGELLAR MOTOR COMPLEX"/>
    <property type="match status" value="1"/>
</dbReference>
<gene>
    <name evidence="7" type="ordered locus">Solca_0052</name>
</gene>
<organism evidence="7 8">
    <name type="scientific">Solitalea canadensis (strain ATCC 29591 / DSM 3403 / JCM 21819 / LMG 8368 / NBRC 15130 / NCIMB 12057 / USAM 9D)</name>
    <name type="common">Flexibacter canadensis</name>
    <dbReference type="NCBI Taxonomy" id="929556"/>
    <lineage>
        <taxon>Bacteria</taxon>
        <taxon>Pseudomonadati</taxon>
        <taxon>Bacteroidota</taxon>
        <taxon>Sphingobacteriia</taxon>
        <taxon>Sphingobacteriales</taxon>
        <taxon>Sphingobacteriaceae</taxon>
        <taxon>Solitalea</taxon>
    </lineage>
</organism>
<dbReference type="Pfam" id="PF00691">
    <property type="entry name" value="OmpA"/>
    <property type="match status" value="1"/>
</dbReference>
<reference evidence="7" key="1">
    <citation type="submission" date="2012-02" db="EMBL/GenBank/DDBJ databases">
        <title>The complete genome of Solitalea canadensis DSM 3403.</title>
        <authorList>
            <consortium name="US DOE Joint Genome Institute (JGI-PGF)"/>
            <person name="Lucas S."/>
            <person name="Copeland A."/>
            <person name="Lapidus A."/>
            <person name="Glavina del Rio T."/>
            <person name="Dalin E."/>
            <person name="Tice H."/>
            <person name="Bruce D."/>
            <person name="Goodwin L."/>
            <person name="Pitluck S."/>
            <person name="Peters L."/>
            <person name="Ovchinnikova G."/>
            <person name="Lu M."/>
            <person name="Kyrpides N."/>
            <person name="Mavromatis K."/>
            <person name="Ivanova N."/>
            <person name="Brettin T."/>
            <person name="Detter J.C."/>
            <person name="Han C."/>
            <person name="Larimer F."/>
            <person name="Land M."/>
            <person name="Hauser L."/>
            <person name="Markowitz V."/>
            <person name="Cheng J.-F."/>
            <person name="Hugenholtz P."/>
            <person name="Woyke T."/>
            <person name="Wu D."/>
            <person name="Spring S."/>
            <person name="Schroeder M."/>
            <person name="Kopitz M."/>
            <person name="Brambilla E."/>
            <person name="Klenk H.-P."/>
            <person name="Eisen J.A."/>
        </authorList>
    </citation>
    <scope>NUCLEOTIDE SEQUENCE</scope>
    <source>
        <strain evidence="7">DSM 3403</strain>
    </source>
</reference>
<feature type="signal peptide" evidence="5">
    <location>
        <begin position="1"/>
        <end position="21"/>
    </location>
</feature>
<evidence type="ECO:0000256" key="2">
    <source>
        <dbReference type="ARBA" id="ARBA00023136"/>
    </source>
</evidence>
<protein>
    <submittedName>
        <fullName evidence="7">Outer membrane protein/peptidoglycan-associated (Lipo)protein</fullName>
    </submittedName>
</protein>
<keyword evidence="5" id="KW-0732">Signal</keyword>
<feature type="domain" description="OmpA-like" evidence="6">
    <location>
        <begin position="537"/>
        <end position="658"/>
    </location>
</feature>
<dbReference type="PANTHER" id="PTHR30329:SF21">
    <property type="entry name" value="LIPOPROTEIN YIAD-RELATED"/>
    <property type="match status" value="1"/>
</dbReference>
<dbReference type="InterPro" id="IPR011990">
    <property type="entry name" value="TPR-like_helical_dom_sf"/>
</dbReference>
<accession>H8KSR6</accession>
<dbReference type="HOGENOM" id="CLU_014978_0_0_10"/>
<evidence type="ECO:0000256" key="1">
    <source>
        <dbReference type="ARBA" id="ARBA00004442"/>
    </source>
</evidence>
<comment type="subcellular location">
    <subcellularLocation>
        <location evidence="1">Cell outer membrane</location>
    </subcellularLocation>
</comment>
<sequence length="658" mass="73919">MKTRSFLQIMLFGFASFPILAFSQEQPGLKQKGDQFYNQYNYSKAVVLYEQIAKNKKNDKQSVARLADSYRLMNNYDAAEKWYEQLYQSRQLKNSEVLNYAEVLRNVGKFDQAKSVLREYEQTYGTSPTVKAMIKGCDSAMIWMQTPSLIKVKNEGFLNTDRSEWGAFSFNDKVLYTAERIGKKDATYGWTGQPYLGLYEADATLRLTQSELETKFNNTEYHSGPVVFSSKGDTAYVTRTFVGEKAAKEKVKNKINLIRRLELWYTVKKDGAWGELIPFHYNNAQQYSTGHAALSKDGNILYFVSDMPGSTGKSDIWFCIKDQSGEWSKPVNCGAEINTLEEELFLTIGKKGELYFSSNGLAGMGGLDIYKAIGQKENWSSVVNMHYPVNSMVDDFMFTASTDTTGFFSSNRKEGKGGDDIYVYTIVIPPPPPAPKPEPVIVVEEPKEGNALHVFVINKQTGLPVANATLNLMNNKGKEKVVVETDGTGLFSFALSDEPIYEVKAEKNGFLSDHKNGIKNKTIQKAGAKVVLQLDSIILNKAIKLDNIYYDSGKWNLRAKSKTELNKLIEILKENPTIKIELSSHTDSRGSDQSNLILSQKRAKSAVDYIISKGIAKSRIIAKGYGETKLLNKCTNGVKCSDKDHQVNRRTEFAILSF</sequence>
<dbReference type="EMBL" id="CP003349">
    <property type="protein sequence ID" value="AFD05210.1"/>
    <property type="molecule type" value="Genomic_DNA"/>
</dbReference>
<evidence type="ECO:0000256" key="4">
    <source>
        <dbReference type="PROSITE-ProRule" id="PRU00473"/>
    </source>
</evidence>
<proteinExistence type="predicted"/>
<dbReference type="Proteomes" id="UP000007590">
    <property type="component" value="Chromosome"/>
</dbReference>
<dbReference type="Gene3D" id="3.30.1330.60">
    <property type="entry name" value="OmpA-like domain"/>
    <property type="match status" value="1"/>
</dbReference>
<dbReference type="InterPro" id="IPR006664">
    <property type="entry name" value="OMP_bac"/>
</dbReference>
<evidence type="ECO:0000313" key="8">
    <source>
        <dbReference type="Proteomes" id="UP000007590"/>
    </source>
</evidence>
<dbReference type="PROSITE" id="PS51123">
    <property type="entry name" value="OMPA_2"/>
    <property type="match status" value="1"/>
</dbReference>
<keyword evidence="2 4" id="KW-0472">Membrane</keyword>
<dbReference type="STRING" id="929556.Solca_0052"/>
<evidence type="ECO:0000313" key="7">
    <source>
        <dbReference type="EMBL" id="AFD05210.1"/>
    </source>
</evidence>
<dbReference type="eggNOG" id="COG0457">
    <property type="taxonomic scope" value="Bacteria"/>
</dbReference>
<dbReference type="InterPro" id="IPR006665">
    <property type="entry name" value="OmpA-like"/>
</dbReference>
<dbReference type="Pfam" id="PF07676">
    <property type="entry name" value="PD40"/>
    <property type="match status" value="1"/>
</dbReference>
<name>H8KSR6_SOLCM</name>
<dbReference type="Gene3D" id="2.60.40.1120">
    <property type="entry name" value="Carboxypeptidase-like, regulatory domain"/>
    <property type="match status" value="1"/>
</dbReference>
<dbReference type="SUPFAM" id="SSF103088">
    <property type="entry name" value="OmpA-like"/>
    <property type="match status" value="1"/>
</dbReference>
<evidence type="ECO:0000259" key="6">
    <source>
        <dbReference type="PROSITE" id="PS51123"/>
    </source>
</evidence>
<dbReference type="SUPFAM" id="SSF48452">
    <property type="entry name" value="TPR-like"/>
    <property type="match status" value="1"/>
</dbReference>
<keyword evidence="8" id="KW-1185">Reference proteome</keyword>